<evidence type="ECO:0000256" key="2">
    <source>
        <dbReference type="ARBA" id="ARBA00023134"/>
    </source>
</evidence>
<dbReference type="RefSeq" id="WP_171986580.1">
    <property type="nucleotide sequence ID" value="NZ_MCOK01000001.1"/>
</dbReference>
<dbReference type="GO" id="GO:0005525">
    <property type="term" value="F:GTP binding"/>
    <property type="evidence" value="ECO:0007669"/>
    <property type="project" value="UniProtKB-KW"/>
</dbReference>
<evidence type="ECO:0000256" key="1">
    <source>
        <dbReference type="ARBA" id="ARBA00022741"/>
    </source>
</evidence>
<comment type="caution">
    <text evidence="5">The sequence shown here is derived from an EMBL/GenBank/DDBJ whole genome shotgun (WGS) entry which is preliminary data.</text>
</comment>
<feature type="region of interest" description="Disordered" evidence="3">
    <location>
        <begin position="132"/>
        <end position="165"/>
    </location>
</feature>
<name>A0A1V3C0D4_9ACTN</name>
<feature type="domain" description="Translation elongation factor EFG/EF2" evidence="4">
    <location>
        <begin position="8"/>
        <end position="131"/>
    </location>
</feature>
<dbReference type="STRING" id="501010.NOSIN_10985"/>
<evidence type="ECO:0000313" key="6">
    <source>
        <dbReference type="Proteomes" id="UP000189004"/>
    </source>
</evidence>
<keyword evidence="6" id="KW-1185">Reference proteome</keyword>
<evidence type="ECO:0000259" key="4">
    <source>
        <dbReference type="SMART" id="SM00889"/>
    </source>
</evidence>
<keyword evidence="2" id="KW-0342">GTP-binding</keyword>
<gene>
    <name evidence="5" type="ORF">NOSIN_10985</name>
</gene>
<dbReference type="EMBL" id="MCOK01000001">
    <property type="protein sequence ID" value="OOC54264.1"/>
    <property type="molecule type" value="Genomic_DNA"/>
</dbReference>
<evidence type="ECO:0000313" key="5">
    <source>
        <dbReference type="EMBL" id="OOC54264.1"/>
    </source>
</evidence>
<dbReference type="SMART" id="SM00889">
    <property type="entry name" value="EFG_IV"/>
    <property type="match status" value="1"/>
</dbReference>
<dbReference type="Pfam" id="PF03764">
    <property type="entry name" value="EFG_IV"/>
    <property type="match status" value="1"/>
</dbReference>
<dbReference type="InterPro" id="IPR014721">
    <property type="entry name" value="Ribsml_uS5_D2-typ_fold_subgr"/>
</dbReference>
<dbReference type="Proteomes" id="UP000189004">
    <property type="component" value="Unassembled WGS sequence"/>
</dbReference>
<feature type="compositionally biased region" description="Pro residues" evidence="3">
    <location>
        <begin position="148"/>
        <end position="165"/>
    </location>
</feature>
<evidence type="ECO:0000256" key="3">
    <source>
        <dbReference type="SAM" id="MobiDB-lite"/>
    </source>
</evidence>
<keyword evidence="1" id="KW-0547">Nucleotide-binding</keyword>
<sequence>MSTDHERPRPLPRPITGVFVRHLLHTACPRYFAMVWADFEPLRDDGTGEAFAFVDDLPDRCREPGEPLPKEFVRAFTEGAREVWENSGGDRPLFAARVVLRDAVWHDNDSNPQSFRMAGRLAAREALCCVAEGREPRQAGRSGRSDSPIPPMPRTLPPPDPAPPA</sequence>
<proteinExistence type="predicted"/>
<organism evidence="5 6">
    <name type="scientific">Nocardiopsis sinuspersici</name>
    <dbReference type="NCBI Taxonomy" id="501010"/>
    <lineage>
        <taxon>Bacteria</taxon>
        <taxon>Bacillati</taxon>
        <taxon>Actinomycetota</taxon>
        <taxon>Actinomycetes</taxon>
        <taxon>Streptosporangiales</taxon>
        <taxon>Nocardiopsidaceae</taxon>
        <taxon>Nocardiopsis</taxon>
    </lineage>
</organism>
<accession>A0A1V3C0D4</accession>
<reference evidence="6" key="1">
    <citation type="submission" date="2016-08" db="EMBL/GenBank/DDBJ databases">
        <authorList>
            <person name="Tokovenko B."/>
            <person name="Kalinowski J."/>
        </authorList>
    </citation>
    <scope>NUCLEOTIDE SEQUENCE [LARGE SCALE GENOMIC DNA]</scope>
    <source>
        <strain evidence="6">UTMC102</strain>
    </source>
</reference>
<protein>
    <recommendedName>
        <fullName evidence="4">Translation elongation factor EFG/EF2 domain-containing protein</fullName>
    </recommendedName>
</protein>
<dbReference type="AlphaFoldDB" id="A0A1V3C0D4"/>
<dbReference type="Gene3D" id="3.30.230.10">
    <property type="match status" value="1"/>
</dbReference>
<dbReference type="SUPFAM" id="SSF54211">
    <property type="entry name" value="Ribosomal protein S5 domain 2-like"/>
    <property type="match status" value="1"/>
</dbReference>
<dbReference type="InterPro" id="IPR020568">
    <property type="entry name" value="Ribosomal_Su5_D2-typ_SF"/>
</dbReference>
<dbReference type="InterPro" id="IPR005517">
    <property type="entry name" value="Transl_elong_EFG/EF2_IV"/>
</dbReference>